<keyword evidence="3" id="KW-1185">Reference proteome</keyword>
<dbReference type="InterPro" id="IPR034577">
    <property type="entry name" value="NIMIN-2"/>
</dbReference>
<name>A0A5J5ASM0_9ASTE</name>
<protein>
    <submittedName>
        <fullName evidence="2">Uncharacterized protein</fullName>
    </submittedName>
</protein>
<evidence type="ECO:0000313" key="3">
    <source>
        <dbReference type="Proteomes" id="UP000325577"/>
    </source>
</evidence>
<evidence type="ECO:0000256" key="1">
    <source>
        <dbReference type="SAM" id="MobiDB-lite"/>
    </source>
</evidence>
<dbReference type="PANTHER" id="PTHR35735:SF8">
    <property type="entry name" value="PROTEIN NIM1-INTERACTING 2"/>
    <property type="match status" value="1"/>
</dbReference>
<sequence length="148" mass="16716">MSKVDQIRPDLTICLELRDTIDNSPHDRVLLLSPLKLFTAMEAEKRKRTEAGEVVDGKRMKAGDDDGGKTATTEDEEVEEFFAILRRIHVAVKYFEKRNGEGGRKLAAWRPSFDREDFGIVNDVKGQNVEQKNARLDLNAEPGAELES</sequence>
<dbReference type="GO" id="GO:0010112">
    <property type="term" value="P:regulation of systemic acquired resistance"/>
    <property type="evidence" value="ECO:0007669"/>
    <property type="project" value="InterPro"/>
</dbReference>
<evidence type="ECO:0000313" key="2">
    <source>
        <dbReference type="EMBL" id="KAA8532712.1"/>
    </source>
</evidence>
<gene>
    <name evidence="2" type="ORF">F0562_032745</name>
</gene>
<dbReference type="EMBL" id="CM018042">
    <property type="protein sequence ID" value="KAA8532712.1"/>
    <property type="molecule type" value="Genomic_DNA"/>
</dbReference>
<organism evidence="2 3">
    <name type="scientific">Nyssa sinensis</name>
    <dbReference type="NCBI Taxonomy" id="561372"/>
    <lineage>
        <taxon>Eukaryota</taxon>
        <taxon>Viridiplantae</taxon>
        <taxon>Streptophyta</taxon>
        <taxon>Embryophyta</taxon>
        <taxon>Tracheophyta</taxon>
        <taxon>Spermatophyta</taxon>
        <taxon>Magnoliopsida</taxon>
        <taxon>eudicotyledons</taxon>
        <taxon>Gunneridae</taxon>
        <taxon>Pentapetalae</taxon>
        <taxon>asterids</taxon>
        <taxon>Cornales</taxon>
        <taxon>Nyssaceae</taxon>
        <taxon>Nyssa</taxon>
    </lineage>
</organism>
<dbReference type="PANTHER" id="PTHR35735">
    <property type="entry name" value="PROTEIN NIM1-INTERACTING 2"/>
    <property type="match status" value="1"/>
</dbReference>
<reference evidence="2 3" key="1">
    <citation type="submission" date="2019-09" db="EMBL/GenBank/DDBJ databases">
        <title>A chromosome-level genome assembly of the Chinese tupelo Nyssa sinensis.</title>
        <authorList>
            <person name="Yang X."/>
            <person name="Kang M."/>
            <person name="Yang Y."/>
            <person name="Xiong H."/>
            <person name="Wang M."/>
            <person name="Zhang Z."/>
            <person name="Wang Z."/>
            <person name="Wu H."/>
            <person name="Ma T."/>
            <person name="Liu J."/>
            <person name="Xi Z."/>
        </authorList>
    </citation>
    <scope>NUCLEOTIDE SEQUENCE [LARGE SCALE GENOMIC DNA]</scope>
    <source>
        <strain evidence="2">J267</strain>
        <tissue evidence="2">Leaf</tissue>
    </source>
</reference>
<proteinExistence type="predicted"/>
<feature type="compositionally biased region" description="Basic and acidic residues" evidence="1">
    <location>
        <begin position="48"/>
        <end position="68"/>
    </location>
</feature>
<feature type="region of interest" description="Disordered" evidence="1">
    <location>
        <begin position="48"/>
        <end position="74"/>
    </location>
</feature>
<dbReference type="OrthoDB" id="1098796at2759"/>
<dbReference type="Proteomes" id="UP000325577">
    <property type="component" value="Linkage Group LG19"/>
</dbReference>
<accession>A0A5J5ASM0</accession>
<dbReference type="AlphaFoldDB" id="A0A5J5ASM0"/>